<keyword evidence="2" id="KW-0234">DNA repair</keyword>
<keyword evidence="2" id="KW-0227">DNA damage</keyword>
<evidence type="ECO:0000256" key="3">
    <source>
        <dbReference type="SAM" id="MobiDB-lite"/>
    </source>
</evidence>
<dbReference type="GeneID" id="19877939"/>
<comment type="subunit">
    <text evidence="2">Interacts with EME1.</text>
</comment>
<feature type="domain" description="ERCC4" evidence="4">
    <location>
        <begin position="244"/>
        <end position="331"/>
    </location>
</feature>
<organism evidence="5 6">
    <name type="scientific">Vavraia culicis (isolate floridensis)</name>
    <name type="common">Microsporidian parasite</name>
    <dbReference type="NCBI Taxonomy" id="948595"/>
    <lineage>
        <taxon>Eukaryota</taxon>
        <taxon>Fungi</taxon>
        <taxon>Fungi incertae sedis</taxon>
        <taxon>Microsporidia</taxon>
        <taxon>Pleistophoridae</taxon>
        <taxon>Vavraia</taxon>
    </lineage>
</organism>
<keyword evidence="6" id="KW-1185">Reference proteome</keyword>
<name>L2GYU4_VAVCU</name>
<dbReference type="Gene3D" id="1.10.10.10">
    <property type="entry name" value="Winged helix-like DNA-binding domain superfamily/Winged helix DNA-binding domain"/>
    <property type="match status" value="1"/>
</dbReference>
<dbReference type="GO" id="GO:0000727">
    <property type="term" value="P:double-strand break repair via break-induced replication"/>
    <property type="evidence" value="ECO:0007669"/>
    <property type="project" value="UniProtKB-UniRule"/>
</dbReference>
<proteinExistence type="inferred from homology"/>
<feature type="compositionally biased region" description="Polar residues" evidence="3">
    <location>
        <begin position="112"/>
        <end position="126"/>
    </location>
</feature>
<dbReference type="EC" id="3.1.22.-" evidence="2"/>
<evidence type="ECO:0000313" key="5">
    <source>
        <dbReference type="EMBL" id="ELA48438.1"/>
    </source>
</evidence>
<keyword evidence="2" id="KW-0460">Magnesium</keyword>
<evidence type="ECO:0000256" key="1">
    <source>
        <dbReference type="ARBA" id="ARBA00022801"/>
    </source>
</evidence>
<dbReference type="InParanoid" id="L2GYU4"/>
<keyword evidence="2" id="KW-0539">Nucleus</keyword>
<dbReference type="OMA" id="LCKSQIY"/>
<feature type="region of interest" description="Disordered" evidence="3">
    <location>
        <begin position="75"/>
        <end position="126"/>
    </location>
</feature>
<accession>L2GYU4</accession>
<dbReference type="SMART" id="SM00891">
    <property type="entry name" value="ERCC4"/>
    <property type="match status" value="1"/>
</dbReference>
<evidence type="ECO:0000259" key="4">
    <source>
        <dbReference type="SMART" id="SM00891"/>
    </source>
</evidence>
<gene>
    <name evidence="5" type="ORF">VCUG_00047</name>
</gene>
<reference evidence="6" key="1">
    <citation type="submission" date="2011-03" db="EMBL/GenBank/DDBJ databases">
        <title>The genome sequence of Vavraia culicis strain floridensis.</title>
        <authorList>
            <consortium name="The Broad Institute Genome Sequencing Platform"/>
            <person name="Cuomo C."/>
            <person name="Becnel J."/>
            <person name="Sanscrainte N."/>
            <person name="Young S.K."/>
            <person name="Zeng Q."/>
            <person name="Gargeya S."/>
            <person name="Fitzgerald M."/>
            <person name="Haas B."/>
            <person name="Abouelleil A."/>
            <person name="Alvarado L."/>
            <person name="Arachchi H.M."/>
            <person name="Berlin A."/>
            <person name="Chapman S.B."/>
            <person name="Gearin G."/>
            <person name="Goldberg J."/>
            <person name="Griggs A."/>
            <person name="Gujja S."/>
            <person name="Hansen M."/>
            <person name="Heiman D."/>
            <person name="Howarth C."/>
            <person name="Larimer J."/>
            <person name="Lui A."/>
            <person name="MacDonald P.J.P."/>
            <person name="McCowen C."/>
            <person name="Montmayeur A."/>
            <person name="Murphy C."/>
            <person name="Neiman D."/>
            <person name="Pearson M."/>
            <person name="Priest M."/>
            <person name="Roberts A."/>
            <person name="Saif S."/>
            <person name="Shea T."/>
            <person name="Sisk P."/>
            <person name="Stolte C."/>
            <person name="Sykes S."/>
            <person name="Wortman J."/>
            <person name="Nusbaum C."/>
            <person name="Birren B."/>
        </authorList>
    </citation>
    <scope>NUCLEOTIDE SEQUENCE [LARGE SCALE GENOMIC DNA]</scope>
    <source>
        <strain evidence="6">floridensis</strain>
    </source>
</reference>
<dbReference type="Proteomes" id="UP000011081">
    <property type="component" value="Unassembled WGS sequence"/>
</dbReference>
<dbReference type="SUPFAM" id="SSF52980">
    <property type="entry name" value="Restriction endonuclease-like"/>
    <property type="match status" value="1"/>
</dbReference>
<evidence type="ECO:0000256" key="2">
    <source>
        <dbReference type="RuleBase" id="RU369042"/>
    </source>
</evidence>
<dbReference type="OrthoDB" id="5963188at2759"/>
<dbReference type="InterPro" id="IPR047416">
    <property type="entry name" value="XPF_nuclease_Mus81"/>
</dbReference>
<dbReference type="InterPro" id="IPR036388">
    <property type="entry name" value="WH-like_DNA-bd_sf"/>
</dbReference>
<dbReference type="GO" id="GO:0006308">
    <property type="term" value="P:DNA catabolic process"/>
    <property type="evidence" value="ECO:0007669"/>
    <property type="project" value="UniProtKB-UniRule"/>
</dbReference>
<dbReference type="GO" id="GO:0005634">
    <property type="term" value="C:nucleus"/>
    <property type="evidence" value="ECO:0007669"/>
    <property type="project" value="UniProtKB-SubCell"/>
</dbReference>
<dbReference type="Pfam" id="PF02732">
    <property type="entry name" value="ERCC4"/>
    <property type="match status" value="1"/>
</dbReference>
<dbReference type="PANTHER" id="PTHR13451">
    <property type="entry name" value="CLASS II CROSSOVER JUNCTION ENDONUCLEASE MUS81"/>
    <property type="match status" value="1"/>
</dbReference>
<evidence type="ECO:0000313" key="6">
    <source>
        <dbReference type="Proteomes" id="UP000011081"/>
    </source>
</evidence>
<dbReference type="PANTHER" id="PTHR13451:SF0">
    <property type="entry name" value="CROSSOVER JUNCTION ENDONUCLEASE MUS81"/>
    <property type="match status" value="1"/>
</dbReference>
<comment type="cofactor">
    <cofactor evidence="2">
        <name>Mg(2+)</name>
        <dbReference type="ChEBI" id="CHEBI:18420"/>
    </cofactor>
</comment>
<dbReference type="GO" id="GO:0008821">
    <property type="term" value="F:crossover junction DNA endonuclease activity"/>
    <property type="evidence" value="ECO:0007669"/>
    <property type="project" value="UniProtKB-UniRule"/>
</dbReference>
<protein>
    <recommendedName>
        <fullName evidence="2">Crossover junction endonuclease MUS81</fullName>
        <ecNumber evidence="2">3.1.22.-</ecNumber>
    </recommendedName>
</protein>
<dbReference type="Gene3D" id="3.40.50.10130">
    <property type="match status" value="1"/>
</dbReference>
<dbReference type="InterPro" id="IPR033309">
    <property type="entry name" value="Mus81"/>
</dbReference>
<dbReference type="GO" id="GO:0048257">
    <property type="term" value="F:3'-flap endonuclease activity"/>
    <property type="evidence" value="ECO:0007669"/>
    <property type="project" value="TreeGrafter"/>
</dbReference>
<dbReference type="GO" id="GO:0000712">
    <property type="term" value="P:resolution of meiotic recombination intermediates"/>
    <property type="evidence" value="ECO:0007669"/>
    <property type="project" value="TreeGrafter"/>
</dbReference>
<dbReference type="VEuPathDB" id="MicrosporidiaDB:VCUG_00047"/>
<dbReference type="InterPro" id="IPR006166">
    <property type="entry name" value="ERCC4_domain"/>
</dbReference>
<keyword evidence="1 2" id="KW-0378">Hydrolase</keyword>
<dbReference type="CDD" id="cd20074">
    <property type="entry name" value="XPF_nuclease_Mus81"/>
    <property type="match status" value="1"/>
</dbReference>
<dbReference type="STRING" id="948595.L2GYU4"/>
<dbReference type="EMBL" id="GL877404">
    <property type="protein sequence ID" value="ELA48438.1"/>
    <property type="molecule type" value="Genomic_DNA"/>
</dbReference>
<keyword evidence="2" id="KW-0479">Metal-binding</keyword>
<comment type="function">
    <text evidence="2">Interacts with EME1 to form a DNA structure-specific endonuclease with substrate preference for branched DNA structures with a 5'-end at the branch nick. Typical substrates include 3'-flap structures, D-loops, replication forks and nicked Holliday junctions. May be required in mitosis for the processing of stalled or collapsed replication fork intermediates. May be required in meiosis for the repair of meiosis-specific double strand breaks subsequent to single-end invasion (SEI).</text>
</comment>
<comment type="similarity">
    <text evidence="2">Belongs to the XPF family.</text>
</comment>
<dbReference type="GO" id="GO:0048476">
    <property type="term" value="C:Holliday junction resolvase complex"/>
    <property type="evidence" value="ECO:0007669"/>
    <property type="project" value="UniProtKB-UniRule"/>
</dbReference>
<keyword evidence="2" id="KW-0255">Endonuclease</keyword>
<dbReference type="GO" id="GO:0046872">
    <property type="term" value="F:metal ion binding"/>
    <property type="evidence" value="ECO:0007669"/>
    <property type="project" value="UniProtKB-UniRule"/>
</dbReference>
<dbReference type="AlphaFoldDB" id="L2GYU4"/>
<keyword evidence="2" id="KW-0540">Nuclease</keyword>
<comment type="subcellular location">
    <subcellularLocation>
        <location evidence="2">Nucleus</location>
    </subcellularLocation>
</comment>
<dbReference type="HOGENOM" id="CLU_044879_0_0_1"/>
<sequence>MDIKTRLITKCKKLLSFSKQHNFKMRHVLNKVLLQLEERKEITWEEFTKLKYVGPKVLSKFADLNQMADVNGDKAGNADAVDGEETRSAVPEALSTSHGAGKHVRPKKTTDSDGTNTKGKTNCNLPTRVNRNKDLVSNAVIYKEYNKIDDFEYVPGFNTVAYNILRVLSNGDGLCKSQIYLNSEFLEDEITGLHIWSALKNLLQKRLVQKESKKYFLTCKGSSLCTILFDKTEKALKKSTDETMLLIDSREMRSKNDRGYFERKLPGSRSLNLVIGDFMWIRGDYVINTIIERKKCSDFVSSLYDGRFTEQKNRLKNTGLKHCVYLIEGLKSRDNFIDSAILKTKLEGFTVIETKDIEETVLFVKSIDYKIRMYGINNHENNEFASVSDITFSNFSNKSLKTKGFSQKYLLYLGFLSIRGVSHVKAKFLRDYFQTFENLVENCRDIDKLRQILNGMRINGQLLGKSAVDGILHLFT</sequence>
<dbReference type="GO" id="GO:0031573">
    <property type="term" value="P:mitotic intra-S DNA damage checkpoint signaling"/>
    <property type="evidence" value="ECO:0007669"/>
    <property type="project" value="TreeGrafter"/>
</dbReference>
<dbReference type="RefSeq" id="XP_008073068.1">
    <property type="nucleotide sequence ID" value="XM_008074877.1"/>
</dbReference>
<dbReference type="GO" id="GO:0003677">
    <property type="term" value="F:DNA binding"/>
    <property type="evidence" value="ECO:0007669"/>
    <property type="project" value="UniProtKB-UniRule"/>
</dbReference>
<dbReference type="InterPro" id="IPR011335">
    <property type="entry name" value="Restrct_endonuc-II-like"/>
</dbReference>
<keyword evidence="2" id="KW-0233">DNA recombination</keyword>